<feature type="transmembrane region" description="Helical" evidence="8">
    <location>
        <begin position="169"/>
        <end position="191"/>
    </location>
</feature>
<evidence type="ECO:0000256" key="4">
    <source>
        <dbReference type="ARBA" id="ARBA00022475"/>
    </source>
</evidence>
<proteinExistence type="inferred from homology"/>
<dbReference type="PANTHER" id="PTHR36838">
    <property type="entry name" value="AUXIN EFFLUX CARRIER FAMILY PROTEIN"/>
    <property type="match status" value="1"/>
</dbReference>
<keyword evidence="10" id="KW-1185">Reference proteome</keyword>
<evidence type="ECO:0000256" key="2">
    <source>
        <dbReference type="ARBA" id="ARBA00010145"/>
    </source>
</evidence>
<evidence type="ECO:0000313" key="10">
    <source>
        <dbReference type="Proteomes" id="UP000388235"/>
    </source>
</evidence>
<gene>
    <name evidence="9" type="ORF">GH975_01870</name>
</gene>
<keyword evidence="3" id="KW-0813">Transport</keyword>
<organism evidence="9 10">
    <name type="scientific">Litorivicinus lipolyticus</name>
    <dbReference type="NCBI Taxonomy" id="418701"/>
    <lineage>
        <taxon>Bacteria</taxon>
        <taxon>Pseudomonadati</taxon>
        <taxon>Pseudomonadota</taxon>
        <taxon>Gammaproteobacteria</taxon>
        <taxon>Oceanospirillales</taxon>
        <taxon>Litorivicinaceae</taxon>
        <taxon>Litorivicinus</taxon>
    </lineage>
</organism>
<dbReference type="InterPro" id="IPR038770">
    <property type="entry name" value="Na+/solute_symporter_sf"/>
</dbReference>
<feature type="transmembrane region" description="Helical" evidence="8">
    <location>
        <begin position="6"/>
        <end position="27"/>
    </location>
</feature>
<keyword evidence="6 8" id="KW-1133">Transmembrane helix</keyword>
<evidence type="ECO:0000256" key="6">
    <source>
        <dbReference type="ARBA" id="ARBA00022989"/>
    </source>
</evidence>
<dbReference type="GO" id="GO:0005886">
    <property type="term" value="C:plasma membrane"/>
    <property type="evidence" value="ECO:0007669"/>
    <property type="project" value="UniProtKB-SubCell"/>
</dbReference>
<feature type="transmembrane region" description="Helical" evidence="8">
    <location>
        <begin position="197"/>
        <end position="215"/>
    </location>
</feature>
<evidence type="ECO:0000256" key="3">
    <source>
        <dbReference type="ARBA" id="ARBA00022448"/>
    </source>
</evidence>
<protein>
    <submittedName>
        <fullName evidence="9">AEC family transporter</fullName>
    </submittedName>
</protein>
<evidence type="ECO:0000256" key="5">
    <source>
        <dbReference type="ARBA" id="ARBA00022692"/>
    </source>
</evidence>
<evidence type="ECO:0000256" key="1">
    <source>
        <dbReference type="ARBA" id="ARBA00004651"/>
    </source>
</evidence>
<dbReference type="Gene3D" id="1.20.1530.20">
    <property type="match status" value="1"/>
</dbReference>
<keyword evidence="5 8" id="KW-0812">Transmembrane</keyword>
<sequence>MIEPLLNAIAPLVLMMALGNGLRRTLVRESGVWSGIESIVYYVLMPALLFSTIARADLADLPWADLLTTLYGTILIMATLALAPLLWGSTHLPAATRSSLFQGVTRFNLYVSLALGVSLFDAQGLALLGLLSGAIVVFVNVLCVSVMVSLSSGSLNLQRMLTEVARNPLLLACLAGGSASAIDLTLPAFGWQTLERLGQTALPLSLLAIGAGLSIQKFNRNLGLNLYAGAGQLLLKPAIAWALVMATGLDLAYGAVVVLLLATPTAPSSYILARKLGGDAHAMASIVVFQSVVGFASLLLVLSLWQIVNGVRFT</sequence>
<dbReference type="RefSeq" id="WP_153712881.1">
    <property type="nucleotide sequence ID" value="NZ_CP045871.1"/>
</dbReference>
<feature type="transmembrane region" description="Helical" evidence="8">
    <location>
        <begin position="285"/>
        <end position="308"/>
    </location>
</feature>
<accession>A0A5Q2QBL4</accession>
<name>A0A5Q2QBL4_9GAMM</name>
<feature type="transmembrane region" description="Helical" evidence="8">
    <location>
        <begin position="100"/>
        <end position="120"/>
    </location>
</feature>
<reference evidence="9 10" key="1">
    <citation type="submission" date="2019-11" db="EMBL/GenBank/DDBJ databases">
        <authorList>
            <person name="Khan S.A."/>
            <person name="Jeon C.O."/>
            <person name="Chun B.H."/>
        </authorList>
    </citation>
    <scope>NUCLEOTIDE SEQUENCE [LARGE SCALE GENOMIC DNA]</scope>
    <source>
        <strain evidence="9 10">IMCC 1097</strain>
    </source>
</reference>
<keyword evidence="7 8" id="KW-0472">Membrane</keyword>
<dbReference type="InterPro" id="IPR004776">
    <property type="entry name" value="Mem_transp_PIN-like"/>
</dbReference>
<feature type="transmembrane region" description="Helical" evidence="8">
    <location>
        <begin position="251"/>
        <end position="273"/>
    </location>
</feature>
<comment type="subcellular location">
    <subcellularLocation>
        <location evidence="1">Cell membrane</location>
        <topology evidence="1">Multi-pass membrane protein</topology>
    </subcellularLocation>
</comment>
<dbReference type="GO" id="GO:0055085">
    <property type="term" value="P:transmembrane transport"/>
    <property type="evidence" value="ECO:0007669"/>
    <property type="project" value="InterPro"/>
</dbReference>
<dbReference type="Pfam" id="PF03547">
    <property type="entry name" value="Mem_trans"/>
    <property type="match status" value="1"/>
</dbReference>
<dbReference type="PANTHER" id="PTHR36838:SF4">
    <property type="entry name" value="AUXIN EFFLUX CARRIER FAMILY PROTEIN"/>
    <property type="match status" value="1"/>
</dbReference>
<dbReference type="AlphaFoldDB" id="A0A5Q2QBL4"/>
<evidence type="ECO:0000313" key="9">
    <source>
        <dbReference type="EMBL" id="QGG79377.1"/>
    </source>
</evidence>
<dbReference type="EMBL" id="CP045871">
    <property type="protein sequence ID" value="QGG79377.1"/>
    <property type="molecule type" value="Genomic_DNA"/>
</dbReference>
<evidence type="ECO:0000256" key="7">
    <source>
        <dbReference type="ARBA" id="ARBA00023136"/>
    </source>
</evidence>
<dbReference type="OrthoDB" id="9805563at2"/>
<keyword evidence="4" id="KW-1003">Cell membrane</keyword>
<evidence type="ECO:0000256" key="8">
    <source>
        <dbReference type="SAM" id="Phobius"/>
    </source>
</evidence>
<comment type="similarity">
    <text evidence="2">Belongs to the auxin efflux carrier (TC 2.A.69) family.</text>
</comment>
<feature type="transmembrane region" description="Helical" evidence="8">
    <location>
        <begin position="126"/>
        <end position="148"/>
    </location>
</feature>
<dbReference type="KEGG" id="llp:GH975_01870"/>
<dbReference type="Proteomes" id="UP000388235">
    <property type="component" value="Chromosome"/>
</dbReference>
<feature type="transmembrane region" description="Helical" evidence="8">
    <location>
        <begin position="39"/>
        <end position="56"/>
    </location>
</feature>
<feature type="transmembrane region" description="Helical" evidence="8">
    <location>
        <begin position="222"/>
        <end position="245"/>
    </location>
</feature>
<feature type="transmembrane region" description="Helical" evidence="8">
    <location>
        <begin position="68"/>
        <end position="88"/>
    </location>
</feature>